<keyword evidence="2" id="KW-1185">Reference proteome</keyword>
<gene>
    <name evidence="1" type="ORF">IWQ57_006541</name>
</gene>
<accession>A0ACC1JJF4</accession>
<dbReference type="EMBL" id="JANBUJ010003771">
    <property type="protein sequence ID" value="KAJ2759481.1"/>
    <property type="molecule type" value="Genomic_DNA"/>
</dbReference>
<comment type="caution">
    <text evidence="1">The sequence shown here is derived from an EMBL/GenBank/DDBJ whole genome shotgun (WGS) entry which is preliminary data.</text>
</comment>
<evidence type="ECO:0000313" key="1">
    <source>
        <dbReference type="EMBL" id="KAJ2759481.1"/>
    </source>
</evidence>
<dbReference type="Proteomes" id="UP001140234">
    <property type="component" value="Unassembled WGS sequence"/>
</dbReference>
<protein>
    <submittedName>
        <fullName evidence="1">Uncharacterized protein</fullName>
    </submittedName>
</protein>
<organism evidence="1 2">
    <name type="scientific">Coemansia nantahalensis</name>
    <dbReference type="NCBI Taxonomy" id="2789366"/>
    <lineage>
        <taxon>Eukaryota</taxon>
        <taxon>Fungi</taxon>
        <taxon>Fungi incertae sedis</taxon>
        <taxon>Zoopagomycota</taxon>
        <taxon>Kickxellomycotina</taxon>
        <taxon>Kickxellomycetes</taxon>
        <taxon>Kickxellales</taxon>
        <taxon>Kickxellaceae</taxon>
        <taxon>Coemansia</taxon>
    </lineage>
</organism>
<feature type="non-terminal residue" evidence="1">
    <location>
        <position position="363"/>
    </location>
</feature>
<reference evidence="1" key="1">
    <citation type="submission" date="2022-07" db="EMBL/GenBank/DDBJ databases">
        <title>Phylogenomic reconstructions and comparative analyses of Kickxellomycotina fungi.</title>
        <authorList>
            <person name="Reynolds N.K."/>
            <person name="Stajich J.E."/>
            <person name="Barry K."/>
            <person name="Grigoriev I.V."/>
            <person name="Crous P."/>
            <person name="Smith M.E."/>
        </authorList>
    </citation>
    <scope>NUCLEOTIDE SEQUENCE</scope>
    <source>
        <strain evidence="1">CBS 109366</strain>
    </source>
</reference>
<evidence type="ECO:0000313" key="2">
    <source>
        <dbReference type="Proteomes" id="UP001140234"/>
    </source>
</evidence>
<proteinExistence type="predicted"/>
<sequence length="363" mass="36496">TRVWRCAVAGGLLVTAGEDGTVRVWDRGCAGQPVATWRQCKKNVWALAATPTLAATGASDGSVRLWALADARRRCVEDTALLDAIQLPPPASYLPEPAAAAGAPRAAEHIRGFALPAWDAAVVAVDSGCLLARGAAGSWSAPLHVPGLAGYAVVADCGAGRVAVGMRDGTVLLVRADAGRAPAVVASARLHTHAVQQLHRAREMAVGPGAGACDLITVDAGGAVLWTRLGPAGDGLAWDVRAALAVPGAARVATAAVSAVLGWAALGSVNGGLYLYDLPPHLPGCPAAAYDPAAGSAAVPLLAPAAQWLQAHGKHTLAALDFEPPPAAPTAPGPRDCVLLTGGRDGQMHRFAISVAAEPAAAA</sequence>
<feature type="non-terminal residue" evidence="1">
    <location>
        <position position="1"/>
    </location>
</feature>
<name>A0ACC1JJF4_9FUNG</name>